<dbReference type="SUPFAM" id="SSF56815">
    <property type="entry name" value="Sec1/munc18-like (SM) proteins"/>
    <property type="match status" value="1"/>
</dbReference>
<organism evidence="3">
    <name type="scientific">Compsopogon caeruleus</name>
    <dbReference type="NCBI Taxonomy" id="31354"/>
    <lineage>
        <taxon>Eukaryota</taxon>
        <taxon>Rhodophyta</taxon>
        <taxon>Compsopogonophyceae</taxon>
        <taxon>Compsopogonales</taxon>
        <taxon>Compsopogonaceae</taxon>
        <taxon>Compsopogon</taxon>
    </lineage>
</organism>
<evidence type="ECO:0000256" key="2">
    <source>
        <dbReference type="SAM" id="MobiDB-lite"/>
    </source>
</evidence>
<evidence type="ECO:0000256" key="1">
    <source>
        <dbReference type="ARBA" id="ARBA00009884"/>
    </source>
</evidence>
<dbReference type="GO" id="GO:0016192">
    <property type="term" value="P:vesicle-mediated transport"/>
    <property type="evidence" value="ECO:0007669"/>
    <property type="project" value="InterPro"/>
</dbReference>
<feature type="compositionally biased region" description="Basic residues" evidence="2">
    <location>
        <begin position="709"/>
        <end position="718"/>
    </location>
</feature>
<evidence type="ECO:0000313" key="3">
    <source>
        <dbReference type="EMBL" id="CAD9236138.1"/>
    </source>
</evidence>
<accession>A0A7S1XGI9</accession>
<sequence length="718" mass="80427">MVVDVQELVRHKLLNCVIRAVKPSNGALKVLVVDRYTVTLVGAVIPLDQLAAEGITLLEFVDLFREPLPALHGVYLLRPSKESIRAFAEESTGQYAAFHLFTTSPLSKERMDEIRERKDLMKKIKTLRELDLEIFVRAGSIFDFGRGASALSRVYSSEKEVVRKELIECSSKLATVCRLIQSRADQWNIRYFAPSLGAKTIAAMTKAELSSVLDHRSAEEIDVVVPAEHVSLIILDRTADLASPLIHEYTYQAMAYDQIVFDHGQPEGPIYNWSDPQAGDKPMSCTFDAERKDDLWKQVRHMHIAEASPTVDVAFKQFLERNAAAKLHSPVSSPTKEGSRSPSDTKARTAALDLKELSAAVRALPEYQEKMKQISMHLHILEALFKAFKSGNLMEVSRVEQNLVIGLDEQENRVKSEGMFDSLRKIISDPVVARNDKVRILLLAHVIAKGTGSFIGRHSTLSTVSFAREFHALDFEQYSRPPLGLDLSVCLRGLETLLASPSACLHQGSTSWTERRKERKTIKEAHVKRRQLVHGTDMPYELSRYVPPLRDLIYQLSQESLSTDLFPFSSASTSYQTSGVPTEGRRLFIIFVLGGCTYAELRECYKMSEQNSACQFILGSNGLLAPSDFVRGTSSLADTALYLDLIKDPSTTNPVNMSRKIQLRKESEKRFNTTTTRTSDPTPTSPRKAVHFPGEEFVGDSKSSTDSRSRRKGLISRK</sequence>
<feature type="region of interest" description="Disordered" evidence="2">
    <location>
        <begin position="664"/>
        <end position="718"/>
    </location>
</feature>
<dbReference type="InterPro" id="IPR036045">
    <property type="entry name" value="Sec1-like_sf"/>
</dbReference>
<dbReference type="AlphaFoldDB" id="A0A7S1XGI9"/>
<reference evidence="3" key="1">
    <citation type="submission" date="2021-01" db="EMBL/GenBank/DDBJ databases">
        <authorList>
            <person name="Corre E."/>
            <person name="Pelletier E."/>
            <person name="Niang G."/>
            <person name="Scheremetjew M."/>
            <person name="Finn R."/>
            <person name="Kale V."/>
            <person name="Holt S."/>
            <person name="Cochrane G."/>
            <person name="Meng A."/>
            <person name="Brown T."/>
            <person name="Cohen L."/>
        </authorList>
    </citation>
    <scope>NUCLEOTIDE SEQUENCE</scope>
    <source>
        <strain evidence="3">SAG 36.94</strain>
    </source>
</reference>
<name>A0A7S1XGI9_9RHOD</name>
<dbReference type="InterPro" id="IPR043127">
    <property type="entry name" value="Sec-1-like_dom3a"/>
</dbReference>
<dbReference type="InterPro" id="IPR001619">
    <property type="entry name" value="Sec1-like"/>
</dbReference>
<dbReference type="Gene3D" id="3.40.50.2060">
    <property type="match status" value="1"/>
</dbReference>
<dbReference type="EMBL" id="HBGH01014803">
    <property type="protein sequence ID" value="CAD9236138.1"/>
    <property type="molecule type" value="Transcribed_RNA"/>
</dbReference>
<dbReference type="Pfam" id="PF00995">
    <property type="entry name" value="Sec1"/>
    <property type="match status" value="1"/>
</dbReference>
<dbReference type="Gene3D" id="3.40.50.1910">
    <property type="match status" value="1"/>
</dbReference>
<dbReference type="InterPro" id="IPR027482">
    <property type="entry name" value="Sec1-like_dom2"/>
</dbReference>
<proteinExistence type="inferred from homology"/>
<comment type="similarity">
    <text evidence="1">Belongs to the STXBP/unc-18/SEC1 family.</text>
</comment>
<dbReference type="PANTHER" id="PTHR11679">
    <property type="entry name" value="VESICLE PROTEIN SORTING-ASSOCIATED"/>
    <property type="match status" value="1"/>
</dbReference>
<feature type="region of interest" description="Disordered" evidence="2">
    <location>
        <begin position="326"/>
        <end position="346"/>
    </location>
</feature>
<dbReference type="Gene3D" id="3.90.830.10">
    <property type="entry name" value="Syntaxin Binding Protein 1, Chain A, domain 2"/>
    <property type="match status" value="1"/>
</dbReference>
<gene>
    <name evidence="3" type="ORF">CCAE0312_LOCUS8230</name>
</gene>
<feature type="compositionally biased region" description="Basic and acidic residues" evidence="2">
    <location>
        <begin position="337"/>
        <end position="346"/>
    </location>
</feature>
<dbReference type="PIRSF" id="PIRSF005715">
    <property type="entry name" value="VPS45_Sec1"/>
    <property type="match status" value="1"/>
</dbReference>
<protein>
    <submittedName>
        <fullName evidence="3">Uncharacterized protein</fullName>
    </submittedName>
</protein>
<dbReference type="InterPro" id="IPR043154">
    <property type="entry name" value="Sec-1-like_dom1"/>
</dbReference>
<feature type="compositionally biased region" description="Low complexity" evidence="2">
    <location>
        <begin position="673"/>
        <end position="687"/>
    </location>
</feature>
<dbReference type="Gene3D" id="1.25.40.60">
    <property type="match status" value="1"/>
</dbReference>